<dbReference type="InterPro" id="IPR001387">
    <property type="entry name" value="Cro/C1-type_HTH"/>
</dbReference>
<dbReference type="InterPro" id="IPR039418">
    <property type="entry name" value="LexA-like"/>
</dbReference>
<dbReference type="OrthoDB" id="7363968at2"/>
<proteinExistence type="predicted"/>
<accession>A0A2G1QRP7</accession>
<reference evidence="2 3" key="1">
    <citation type="submission" date="2017-10" db="EMBL/GenBank/DDBJ databases">
        <title>Sedimentibacterium mangrovi gen. nov., sp. nov., a novel member of family Phyllobacteriacea isolated from mangrove sediment.</title>
        <authorList>
            <person name="Liao H."/>
            <person name="Tian Y."/>
        </authorList>
    </citation>
    <scope>NUCLEOTIDE SEQUENCE [LARGE SCALE GENOMIC DNA]</scope>
    <source>
        <strain evidence="2 3">X9-2-2</strain>
    </source>
</reference>
<dbReference type="Pfam" id="PF00717">
    <property type="entry name" value="Peptidase_S24"/>
    <property type="match status" value="1"/>
</dbReference>
<dbReference type="InterPro" id="IPR036286">
    <property type="entry name" value="LexA/Signal_pep-like_sf"/>
</dbReference>
<feature type="domain" description="Peptidase S24/S26A/S26B/S26C" evidence="1">
    <location>
        <begin position="70"/>
        <end position="175"/>
    </location>
</feature>
<organism evidence="2 3">
    <name type="scientific">Zhengella mangrovi</name>
    <dbReference type="NCBI Taxonomy" id="1982044"/>
    <lineage>
        <taxon>Bacteria</taxon>
        <taxon>Pseudomonadati</taxon>
        <taxon>Pseudomonadota</taxon>
        <taxon>Alphaproteobacteria</taxon>
        <taxon>Hyphomicrobiales</taxon>
        <taxon>Notoacmeibacteraceae</taxon>
        <taxon>Zhengella</taxon>
    </lineage>
</organism>
<dbReference type="AlphaFoldDB" id="A0A2G1QRP7"/>
<dbReference type="CDD" id="cd00093">
    <property type="entry name" value="HTH_XRE"/>
    <property type="match status" value="1"/>
</dbReference>
<dbReference type="Proteomes" id="UP000221168">
    <property type="component" value="Unassembled WGS sequence"/>
</dbReference>
<protein>
    <submittedName>
        <fullName evidence="2">Transcriptional regulator</fullName>
    </submittedName>
</protein>
<keyword evidence="3" id="KW-1185">Reference proteome</keyword>
<dbReference type="Gene3D" id="2.10.109.10">
    <property type="entry name" value="Umud Fragment, subunit A"/>
    <property type="match status" value="1"/>
</dbReference>
<dbReference type="CDD" id="cd06529">
    <property type="entry name" value="S24_LexA-like"/>
    <property type="match status" value="1"/>
</dbReference>
<evidence type="ECO:0000313" key="3">
    <source>
        <dbReference type="Proteomes" id="UP000221168"/>
    </source>
</evidence>
<comment type="caution">
    <text evidence="2">The sequence shown here is derived from an EMBL/GenBank/DDBJ whole genome shotgun (WGS) entry which is preliminary data.</text>
</comment>
<evidence type="ECO:0000259" key="1">
    <source>
        <dbReference type="Pfam" id="PF00717"/>
    </source>
</evidence>
<name>A0A2G1QRP7_9HYPH</name>
<dbReference type="EMBL" id="PDVP01000002">
    <property type="protein sequence ID" value="PHP68206.1"/>
    <property type="molecule type" value="Genomic_DNA"/>
</dbReference>
<dbReference type="SUPFAM" id="SSF51306">
    <property type="entry name" value="LexA/Signal peptidase"/>
    <property type="match status" value="1"/>
</dbReference>
<sequence length="191" mass="20712">MLSEWLRQVMETSGVKQAELSRLLTVMLGRSIDRAAVNKMLKGTRAISGDELIAISTITGFDAPRERVVPIVGRVGAGAVVEATEDGNNGEQVEAPAQSVPSTVAVEVVGDSMFPAYEPGDLIFYSRHLPADEMLNRRAVVKLATGEILVKRIRPGSTAGFHNLESLNPLFSTIEDTVIEWAAPIDWSKPR</sequence>
<gene>
    <name evidence="2" type="ORF">CSC94_06015</name>
</gene>
<dbReference type="InterPro" id="IPR015927">
    <property type="entry name" value="Peptidase_S24_S26A/B/C"/>
</dbReference>
<evidence type="ECO:0000313" key="2">
    <source>
        <dbReference type="EMBL" id="PHP68206.1"/>
    </source>
</evidence>